<dbReference type="GO" id="GO:0031177">
    <property type="term" value="F:phosphopantetheine binding"/>
    <property type="evidence" value="ECO:0007669"/>
    <property type="project" value="TreeGrafter"/>
</dbReference>
<dbReference type="AlphaFoldDB" id="A0A934R688"/>
<dbReference type="GO" id="GO:0047527">
    <property type="term" value="F:2,3-dihydroxybenzoate-serine ligase activity"/>
    <property type="evidence" value="ECO:0007669"/>
    <property type="project" value="TreeGrafter"/>
</dbReference>
<evidence type="ECO:0000259" key="1">
    <source>
        <dbReference type="Pfam" id="PF00668"/>
    </source>
</evidence>
<name>A0A934R688_9BACT</name>
<dbReference type="GO" id="GO:0009239">
    <property type="term" value="P:enterobactin biosynthetic process"/>
    <property type="evidence" value="ECO:0007669"/>
    <property type="project" value="TreeGrafter"/>
</dbReference>
<dbReference type="SUPFAM" id="SSF52777">
    <property type="entry name" value="CoA-dependent acyltransferases"/>
    <property type="match status" value="2"/>
</dbReference>
<evidence type="ECO:0000313" key="2">
    <source>
        <dbReference type="EMBL" id="MBK1817991.1"/>
    </source>
</evidence>
<dbReference type="GO" id="GO:0043041">
    <property type="term" value="P:amino acid activation for nonribosomal peptide biosynthetic process"/>
    <property type="evidence" value="ECO:0007669"/>
    <property type="project" value="TreeGrafter"/>
</dbReference>
<sequence length="452" mass="49906">MMSDPRAQFKLWLESGEARLQPVTLPQRELWENSPIPVPHPANHICGLIEIRGPLTHEQCEAALQRVIDRHEALRTSFLPGKERPLQMIRTAVEAVLGYRELAPGEDLEAVMQETYRRPFDMLQGPVHRVEMIRRGVNDHVLAFAFHHAIADGWSLGVFVQDLCTAYVMGLSGLKKAVAVGMMGLKNSLPPVGQTYSEWAAAERASWQPADVARRTGFWKSHLAGSTRIWDGTDTSQPLERWVSAIPADLARGGKALAVSHGTTLFSTLLAVFQLTLSKWTGKTDILVGTPVANRNKDSVRETMGYFAGVVPIRGQVDPSRDFPDHLKKVAETTLDCFANAMPFAELAAAIGEPCLPGRHSIFDVRFALQNHPVPDVTLPRISSKLRMRSTGTARFDLGCEITADGEGLEIVWLFRRGLLSLADIRDLDHLYQSSLADACHAPASNLMTASR</sequence>
<reference evidence="2" key="1">
    <citation type="submission" date="2021-01" db="EMBL/GenBank/DDBJ databases">
        <title>Modified the classification status of verrucomicrobia.</title>
        <authorList>
            <person name="Feng X."/>
        </authorList>
    </citation>
    <scope>NUCLEOTIDE SEQUENCE</scope>
    <source>
        <strain evidence="2">JCM 18052</strain>
    </source>
</reference>
<evidence type="ECO:0000313" key="3">
    <source>
        <dbReference type="Proteomes" id="UP000600139"/>
    </source>
</evidence>
<gene>
    <name evidence="2" type="ORF">JIN84_20380</name>
</gene>
<dbReference type="GO" id="GO:0009366">
    <property type="term" value="C:enterobactin synthetase complex"/>
    <property type="evidence" value="ECO:0007669"/>
    <property type="project" value="TreeGrafter"/>
</dbReference>
<keyword evidence="3" id="KW-1185">Reference proteome</keyword>
<protein>
    <submittedName>
        <fullName evidence="2">Condensation domain protein</fullName>
    </submittedName>
</protein>
<dbReference type="Gene3D" id="3.30.559.10">
    <property type="entry name" value="Chloramphenicol acetyltransferase-like domain"/>
    <property type="match status" value="1"/>
</dbReference>
<dbReference type="GO" id="GO:0005829">
    <property type="term" value="C:cytosol"/>
    <property type="evidence" value="ECO:0007669"/>
    <property type="project" value="TreeGrafter"/>
</dbReference>
<dbReference type="Proteomes" id="UP000600139">
    <property type="component" value="Unassembled WGS sequence"/>
</dbReference>
<comment type="caution">
    <text evidence="2">The sequence shown here is derived from an EMBL/GenBank/DDBJ whole genome shotgun (WGS) entry which is preliminary data.</text>
</comment>
<dbReference type="InterPro" id="IPR023213">
    <property type="entry name" value="CAT-like_dom_sf"/>
</dbReference>
<organism evidence="2 3">
    <name type="scientific">Luteolibacter yonseiensis</name>
    <dbReference type="NCBI Taxonomy" id="1144680"/>
    <lineage>
        <taxon>Bacteria</taxon>
        <taxon>Pseudomonadati</taxon>
        <taxon>Verrucomicrobiota</taxon>
        <taxon>Verrucomicrobiia</taxon>
        <taxon>Verrucomicrobiales</taxon>
        <taxon>Verrucomicrobiaceae</taxon>
        <taxon>Luteolibacter</taxon>
    </lineage>
</organism>
<dbReference type="PANTHER" id="PTHR45527:SF1">
    <property type="entry name" value="FATTY ACID SYNTHASE"/>
    <property type="match status" value="1"/>
</dbReference>
<dbReference type="EMBL" id="JAENIK010000012">
    <property type="protein sequence ID" value="MBK1817991.1"/>
    <property type="molecule type" value="Genomic_DNA"/>
</dbReference>
<feature type="domain" description="Condensation" evidence="1">
    <location>
        <begin position="47"/>
        <end position="447"/>
    </location>
</feature>
<proteinExistence type="predicted"/>
<dbReference type="Pfam" id="PF00668">
    <property type="entry name" value="Condensation"/>
    <property type="match status" value="1"/>
</dbReference>
<dbReference type="InterPro" id="IPR001242">
    <property type="entry name" value="Condensation_dom"/>
</dbReference>
<dbReference type="Gene3D" id="3.30.559.30">
    <property type="entry name" value="Nonribosomal peptide synthetase, condensation domain"/>
    <property type="match status" value="1"/>
</dbReference>
<dbReference type="PANTHER" id="PTHR45527">
    <property type="entry name" value="NONRIBOSOMAL PEPTIDE SYNTHETASE"/>
    <property type="match status" value="1"/>
</dbReference>
<accession>A0A934R688</accession>